<dbReference type="Pfam" id="PF04149">
    <property type="entry name" value="DUF397"/>
    <property type="match status" value="1"/>
</dbReference>
<reference evidence="3 4" key="2">
    <citation type="submission" date="2019-09" db="EMBL/GenBank/DDBJ databases">
        <authorList>
            <person name="Jin C."/>
        </authorList>
    </citation>
    <scope>NUCLEOTIDE SEQUENCE [LARGE SCALE GENOMIC DNA]</scope>
    <source>
        <strain evidence="3 4">AN110305</strain>
    </source>
</reference>
<proteinExistence type="predicted"/>
<dbReference type="OrthoDB" id="3430276at2"/>
<name>A0A5B2WU18_9PSEU</name>
<sequence>MSTVDLSSARWRKSSRSGGNGSDSSCVEVAFSCRTTAIRDSKNPAGPVLLIPATNFTAFLNTTKHQGAQ</sequence>
<feature type="domain" description="DUF397" evidence="2">
    <location>
        <begin position="9"/>
        <end position="64"/>
    </location>
</feature>
<protein>
    <submittedName>
        <fullName evidence="3">DUF397 domain-containing protein</fullName>
    </submittedName>
</protein>
<gene>
    <name evidence="3" type="ORF">F0L68_28905</name>
</gene>
<accession>A0A5B2WU18</accession>
<comment type="caution">
    <text evidence="3">The sequence shown here is derived from an EMBL/GenBank/DDBJ whole genome shotgun (WGS) entry which is preliminary data.</text>
</comment>
<dbReference type="InterPro" id="IPR007278">
    <property type="entry name" value="DUF397"/>
</dbReference>
<evidence type="ECO:0000313" key="3">
    <source>
        <dbReference type="EMBL" id="KAA2255241.1"/>
    </source>
</evidence>
<dbReference type="EMBL" id="VUOB01000058">
    <property type="protein sequence ID" value="KAA2255241.1"/>
    <property type="molecule type" value="Genomic_DNA"/>
</dbReference>
<evidence type="ECO:0000259" key="2">
    <source>
        <dbReference type="Pfam" id="PF04149"/>
    </source>
</evidence>
<organism evidence="3 4">
    <name type="scientific">Solihabitans fulvus</name>
    <dbReference type="NCBI Taxonomy" id="1892852"/>
    <lineage>
        <taxon>Bacteria</taxon>
        <taxon>Bacillati</taxon>
        <taxon>Actinomycetota</taxon>
        <taxon>Actinomycetes</taxon>
        <taxon>Pseudonocardiales</taxon>
        <taxon>Pseudonocardiaceae</taxon>
        <taxon>Solihabitans</taxon>
    </lineage>
</organism>
<evidence type="ECO:0000313" key="4">
    <source>
        <dbReference type="Proteomes" id="UP000323454"/>
    </source>
</evidence>
<dbReference type="Proteomes" id="UP000323454">
    <property type="component" value="Unassembled WGS sequence"/>
</dbReference>
<reference evidence="3 4" key="1">
    <citation type="submission" date="2019-09" db="EMBL/GenBank/DDBJ databases">
        <title>Goodfellowia gen. nov., a new genus of the Pseudonocardineae related to Actinoalloteichus, containing Goodfellowia coeruleoviolacea gen. nov., comb. nov. gen. nov., comb. nov.</title>
        <authorList>
            <person name="Labeda D."/>
        </authorList>
    </citation>
    <scope>NUCLEOTIDE SEQUENCE [LARGE SCALE GENOMIC DNA]</scope>
    <source>
        <strain evidence="3 4">AN110305</strain>
    </source>
</reference>
<dbReference type="AlphaFoldDB" id="A0A5B2WU18"/>
<dbReference type="RefSeq" id="WP_149852995.1">
    <property type="nucleotide sequence ID" value="NZ_VUOB01000058.1"/>
</dbReference>
<evidence type="ECO:0000256" key="1">
    <source>
        <dbReference type="SAM" id="MobiDB-lite"/>
    </source>
</evidence>
<keyword evidence="4" id="KW-1185">Reference proteome</keyword>
<feature type="region of interest" description="Disordered" evidence="1">
    <location>
        <begin position="1"/>
        <end position="26"/>
    </location>
</feature>